<reference evidence="3" key="1">
    <citation type="journal article" date="2014" name="Int. J. Syst. Evol. Microbiol.">
        <title>Complete genome sequence of Corynebacterium casei LMG S-19264T (=DSM 44701T), isolated from a smear-ripened cheese.</title>
        <authorList>
            <consortium name="US DOE Joint Genome Institute (JGI-PGF)"/>
            <person name="Walter F."/>
            <person name="Albersmeier A."/>
            <person name="Kalinowski J."/>
            <person name="Ruckert C."/>
        </authorList>
    </citation>
    <scope>NUCLEOTIDE SEQUENCE</scope>
    <source>
        <strain evidence="3">CGMCC 1.12987</strain>
    </source>
</reference>
<evidence type="ECO:0000313" key="3">
    <source>
        <dbReference type="EMBL" id="GGF91941.1"/>
    </source>
</evidence>
<feature type="region of interest" description="Disordered" evidence="1">
    <location>
        <begin position="291"/>
        <end position="335"/>
    </location>
</feature>
<keyword evidence="2" id="KW-0472">Membrane</keyword>
<organism evidence="3 4">
    <name type="scientific">Paenibacillus abyssi</name>
    <dbReference type="NCBI Taxonomy" id="1340531"/>
    <lineage>
        <taxon>Bacteria</taxon>
        <taxon>Bacillati</taxon>
        <taxon>Bacillota</taxon>
        <taxon>Bacilli</taxon>
        <taxon>Bacillales</taxon>
        <taxon>Paenibacillaceae</taxon>
        <taxon>Paenibacillus</taxon>
    </lineage>
</organism>
<proteinExistence type="predicted"/>
<evidence type="ECO:0008006" key="5">
    <source>
        <dbReference type="Google" id="ProtNLM"/>
    </source>
</evidence>
<comment type="caution">
    <text evidence="3">The sequence shown here is derived from an EMBL/GenBank/DDBJ whole genome shotgun (WGS) entry which is preliminary data.</text>
</comment>
<dbReference type="AlphaFoldDB" id="A0A917FP05"/>
<dbReference type="RefSeq" id="WP_188528990.1">
    <property type="nucleotide sequence ID" value="NZ_BMGR01000002.1"/>
</dbReference>
<evidence type="ECO:0000256" key="1">
    <source>
        <dbReference type="SAM" id="MobiDB-lite"/>
    </source>
</evidence>
<sequence length="335" mass="37962">MLEFLVIAIIIVVTLIILSRYGRKSLNNKGLGLPRQKPPEMLGIRTGHPAYPAAVRLESALRGADLENRVMERILRTHPQMKDREWDWLWFELKRFFLLSALMRKVNMYSSMVDDIWHEMLMFTREYKQFCERFCGSMIHHAPHAAQPLQAAQPEKDKDERAWFDWVYSELFEPVPASSSIWGSFYRYPLSKTMLEKLGRADKREIQAERFNMAAASAFPDMAAAVEYLIERAQSQVIAAQAHMERRERPERERHDPAVAGMFGAAMIFASLSYAPEDHASYYEYMQTMEREQQRQDGGGSSGYACSGGRQDSESGNGGDSDGGSSGCSGGGCSS</sequence>
<reference evidence="3" key="2">
    <citation type="submission" date="2020-09" db="EMBL/GenBank/DDBJ databases">
        <authorList>
            <person name="Sun Q."/>
            <person name="Zhou Y."/>
        </authorList>
    </citation>
    <scope>NUCLEOTIDE SEQUENCE</scope>
    <source>
        <strain evidence="3">CGMCC 1.12987</strain>
    </source>
</reference>
<name>A0A917FP05_9BACL</name>
<evidence type="ECO:0000256" key="2">
    <source>
        <dbReference type="SAM" id="Phobius"/>
    </source>
</evidence>
<keyword evidence="4" id="KW-1185">Reference proteome</keyword>
<feature type="compositionally biased region" description="Gly residues" evidence="1">
    <location>
        <begin position="316"/>
        <end position="335"/>
    </location>
</feature>
<keyword evidence="2" id="KW-0812">Transmembrane</keyword>
<dbReference type="Proteomes" id="UP000644756">
    <property type="component" value="Unassembled WGS sequence"/>
</dbReference>
<evidence type="ECO:0000313" key="4">
    <source>
        <dbReference type="Proteomes" id="UP000644756"/>
    </source>
</evidence>
<keyword evidence="2" id="KW-1133">Transmembrane helix</keyword>
<feature type="transmembrane region" description="Helical" evidence="2">
    <location>
        <begin position="6"/>
        <end position="22"/>
    </location>
</feature>
<dbReference type="EMBL" id="BMGR01000002">
    <property type="protein sequence ID" value="GGF91941.1"/>
    <property type="molecule type" value="Genomic_DNA"/>
</dbReference>
<gene>
    <name evidence="3" type="ORF">GCM10010916_06620</name>
</gene>
<accession>A0A917FP05</accession>
<protein>
    <recommendedName>
        <fullName evidence="5">TIGR04222 domain-containing membrane protein</fullName>
    </recommendedName>
</protein>